<comment type="caution">
    <text evidence="2">The sequence shown here is derived from an EMBL/GenBank/DDBJ whole genome shotgun (WGS) entry which is preliminary data.</text>
</comment>
<sequence>MIGMNGKWKPVKDDGSDAPKTTKGGRLSHRKGRAGLTRSRVGKGSRKGSRKGRGKHRKGSKGMRGGQDHWFTKLGVGVHKFEDPAGYVVETDRIPEYNVGLPDALTLGSPEP</sequence>
<evidence type="ECO:0000256" key="1">
    <source>
        <dbReference type="SAM" id="MobiDB-lite"/>
    </source>
</evidence>
<accession>A0AAV1I0Y8</accession>
<gene>
    <name evidence="2" type="ORF">CVIRNUC_003320</name>
</gene>
<feature type="compositionally biased region" description="Basic residues" evidence="1">
    <location>
        <begin position="40"/>
        <end position="61"/>
    </location>
</feature>
<keyword evidence="3" id="KW-1185">Reference proteome</keyword>
<dbReference type="AlphaFoldDB" id="A0AAV1I0Y8"/>
<protein>
    <submittedName>
        <fullName evidence="2">Uncharacterized protein</fullName>
    </submittedName>
</protein>
<proteinExistence type="predicted"/>
<evidence type="ECO:0000313" key="2">
    <source>
        <dbReference type="EMBL" id="CAK0766057.1"/>
    </source>
</evidence>
<feature type="region of interest" description="Disordered" evidence="1">
    <location>
        <begin position="1"/>
        <end position="69"/>
    </location>
</feature>
<dbReference type="Proteomes" id="UP001314263">
    <property type="component" value="Unassembled WGS sequence"/>
</dbReference>
<organism evidence="2 3">
    <name type="scientific">Coccomyxa viridis</name>
    <dbReference type="NCBI Taxonomy" id="1274662"/>
    <lineage>
        <taxon>Eukaryota</taxon>
        <taxon>Viridiplantae</taxon>
        <taxon>Chlorophyta</taxon>
        <taxon>core chlorophytes</taxon>
        <taxon>Trebouxiophyceae</taxon>
        <taxon>Trebouxiophyceae incertae sedis</taxon>
        <taxon>Coccomyxaceae</taxon>
        <taxon>Coccomyxa</taxon>
    </lineage>
</organism>
<evidence type="ECO:0000313" key="3">
    <source>
        <dbReference type="Proteomes" id="UP001314263"/>
    </source>
</evidence>
<reference evidence="2 3" key="1">
    <citation type="submission" date="2023-10" db="EMBL/GenBank/DDBJ databases">
        <authorList>
            <person name="Maclean D."/>
            <person name="Macfadyen A."/>
        </authorList>
    </citation>
    <scope>NUCLEOTIDE SEQUENCE [LARGE SCALE GENOMIC DNA]</scope>
</reference>
<dbReference type="EMBL" id="CAUYUE010000004">
    <property type="protein sequence ID" value="CAK0766057.1"/>
    <property type="molecule type" value="Genomic_DNA"/>
</dbReference>
<name>A0AAV1I0Y8_9CHLO</name>